<proteinExistence type="predicted"/>
<dbReference type="InterPro" id="IPR047175">
    <property type="entry name" value="CotS-like"/>
</dbReference>
<name>A0A8J8MGS2_9FIRM</name>
<accession>A0A8J8MGS2</accession>
<dbReference type="InterPro" id="IPR011009">
    <property type="entry name" value="Kinase-like_dom_sf"/>
</dbReference>
<gene>
    <name evidence="1" type="ORF">HZI73_03280</name>
</gene>
<reference evidence="1" key="1">
    <citation type="submission" date="2020-07" db="EMBL/GenBank/DDBJ databases">
        <title>Vallitalea pronyensis genome.</title>
        <authorList>
            <person name="Postec A."/>
        </authorList>
    </citation>
    <scope>NUCLEOTIDE SEQUENCE</scope>
    <source>
        <strain evidence="1">FatNI3</strain>
    </source>
</reference>
<dbReference type="Gene3D" id="3.90.1200.10">
    <property type="match status" value="1"/>
</dbReference>
<dbReference type="KEGG" id="vpy:HZI73_03280"/>
<dbReference type="PANTHER" id="PTHR39179:SF1">
    <property type="entry name" value="SPORE COAT PROTEIN I"/>
    <property type="match status" value="1"/>
</dbReference>
<dbReference type="EMBL" id="CP058649">
    <property type="protein sequence ID" value="QUI21365.1"/>
    <property type="molecule type" value="Genomic_DNA"/>
</dbReference>
<evidence type="ECO:0000313" key="2">
    <source>
        <dbReference type="Proteomes" id="UP000683246"/>
    </source>
</evidence>
<dbReference type="RefSeq" id="WP_212696834.1">
    <property type="nucleotide sequence ID" value="NZ_CP058649.1"/>
</dbReference>
<protein>
    <submittedName>
        <fullName evidence="1">CotS family spore coat protein</fullName>
    </submittedName>
</protein>
<keyword evidence="1" id="KW-0946">Virion</keyword>
<dbReference type="Gene3D" id="3.30.200.20">
    <property type="entry name" value="Phosphorylase Kinase, domain 1"/>
    <property type="match status" value="1"/>
</dbReference>
<keyword evidence="2" id="KW-1185">Reference proteome</keyword>
<dbReference type="Proteomes" id="UP000683246">
    <property type="component" value="Chromosome"/>
</dbReference>
<sequence>MLEEYNNIFEQFQVKVKNGYKGRGAYILDTDKGLKLFKEIRMRKEKIKFMYEIEEYLHNKGFTNIDRLNVSINHDPYIEEDGTLYILKNWVNGREIFFNDEEEIYKAVKNLAILSKSGTNFPRGSKYKNYIKLGTLCTKLNKHNVELVRIRNKIRRVGKWSEFDISFLSSFHYYHQKAVEALSLMEASGYDKLIEHYKKKNPIIHGQYIHHNILVGNKKLYTMNFDYCNIDLPVIDLYRLLRKVLEKNDWHVKLGIKAIDIYNSISPLSTEELQTLLYLIMYPEKFWKISNYYFNLNRAWKPKQSLIKLNKLIAQKDKKERFVKALQKSLAK</sequence>
<dbReference type="AlphaFoldDB" id="A0A8J8MGS2"/>
<dbReference type="GO" id="GO:0042601">
    <property type="term" value="C:endospore-forming forespore"/>
    <property type="evidence" value="ECO:0007669"/>
    <property type="project" value="TreeGrafter"/>
</dbReference>
<keyword evidence="1" id="KW-0167">Capsid protein</keyword>
<organism evidence="1 2">
    <name type="scientific">Vallitalea pronyensis</name>
    <dbReference type="NCBI Taxonomy" id="1348613"/>
    <lineage>
        <taxon>Bacteria</taxon>
        <taxon>Bacillati</taxon>
        <taxon>Bacillota</taxon>
        <taxon>Clostridia</taxon>
        <taxon>Lachnospirales</taxon>
        <taxon>Vallitaleaceae</taxon>
        <taxon>Vallitalea</taxon>
    </lineage>
</organism>
<dbReference type="InterPro" id="IPR014255">
    <property type="entry name" value="Spore_coat_CotS"/>
</dbReference>
<dbReference type="SUPFAM" id="SSF56112">
    <property type="entry name" value="Protein kinase-like (PK-like)"/>
    <property type="match status" value="1"/>
</dbReference>
<evidence type="ECO:0000313" key="1">
    <source>
        <dbReference type="EMBL" id="QUI21365.1"/>
    </source>
</evidence>
<dbReference type="NCBIfam" id="TIGR02906">
    <property type="entry name" value="spore_CotS"/>
    <property type="match status" value="1"/>
</dbReference>
<dbReference type="PANTHER" id="PTHR39179">
    <property type="entry name" value="SPORE COAT PROTEIN I"/>
    <property type="match status" value="1"/>
</dbReference>